<evidence type="ECO:0000256" key="11">
    <source>
        <dbReference type="ARBA" id="ARBA00047364"/>
    </source>
</evidence>
<dbReference type="NCBIfam" id="TIGR00398">
    <property type="entry name" value="metG"/>
    <property type="match status" value="1"/>
</dbReference>
<accession>A0A8H5HY94</accession>
<reference evidence="16 17" key="1">
    <citation type="journal article" date="2020" name="ISME J.">
        <title>Uncovering the hidden diversity of litter-decomposition mechanisms in mushroom-forming fungi.</title>
        <authorList>
            <person name="Floudas D."/>
            <person name="Bentzer J."/>
            <person name="Ahren D."/>
            <person name="Johansson T."/>
            <person name="Persson P."/>
            <person name="Tunlid A."/>
        </authorList>
    </citation>
    <scope>NUCLEOTIDE SEQUENCE [LARGE SCALE GENOMIC DNA]</scope>
    <source>
        <strain evidence="16 17">CBS 406.79</strain>
    </source>
</reference>
<evidence type="ECO:0000256" key="5">
    <source>
        <dbReference type="ARBA" id="ARBA00022598"/>
    </source>
</evidence>
<dbReference type="InterPro" id="IPR041872">
    <property type="entry name" value="Anticodon_Met"/>
</dbReference>
<keyword evidence="4" id="KW-0963">Cytoplasm</keyword>
<dbReference type="InterPro" id="IPR029038">
    <property type="entry name" value="MetRS_Zn"/>
</dbReference>
<organism evidence="16 17">
    <name type="scientific">Collybiopsis confluens</name>
    <dbReference type="NCBI Taxonomy" id="2823264"/>
    <lineage>
        <taxon>Eukaryota</taxon>
        <taxon>Fungi</taxon>
        <taxon>Dikarya</taxon>
        <taxon>Basidiomycota</taxon>
        <taxon>Agaricomycotina</taxon>
        <taxon>Agaricomycetes</taxon>
        <taxon>Agaricomycetidae</taxon>
        <taxon>Agaricales</taxon>
        <taxon>Marasmiineae</taxon>
        <taxon>Omphalotaceae</taxon>
        <taxon>Collybiopsis</taxon>
    </lineage>
</organism>
<dbReference type="Pfam" id="PF00458">
    <property type="entry name" value="WHEP-TRS"/>
    <property type="match status" value="1"/>
</dbReference>
<evidence type="ECO:0000256" key="8">
    <source>
        <dbReference type="ARBA" id="ARBA00022917"/>
    </source>
</evidence>
<dbReference type="InterPro" id="IPR009068">
    <property type="entry name" value="uS15_NS1_RNA-bd_sf"/>
</dbReference>
<dbReference type="Gene3D" id="2.20.28.20">
    <property type="entry name" value="Methionyl-tRNA synthetase, Zn-domain"/>
    <property type="match status" value="1"/>
</dbReference>
<evidence type="ECO:0000256" key="2">
    <source>
        <dbReference type="ARBA" id="ARBA00005594"/>
    </source>
</evidence>
<evidence type="ECO:0000256" key="7">
    <source>
        <dbReference type="ARBA" id="ARBA00022840"/>
    </source>
</evidence>
<dbReference type="GO" id="GO:0004825">
    <property type="term" value="F:methionine-tRNA ligase activity"/>
    <property type="evidence" value="ECO:0007669"/>
    <property type="project" value="UniProtKB-EC"/>
</dbReference>
<dbReference type="InterPro" id="IPR009080">
    <property type="entry name" value="tRNAsynth_Ia_anticodon-bd"/>
</dbReference>
<dbReference type="Gene3D" id="3.40.50.620">
    <property type="entry name" value="HUPs"/>
    <property type="match status" value="1"/>
</dbReference>
<comment type="caution">
    <text evidence="16">The sequence shown here is derived from an EMBL/GenBank/DDBJ whole genome shotgun (WGS) entry which is preliminary data.</text>
</comment>
<keyword evidence="6 12" id="KW-0547">Nucleotide-binding</keyword>
<keyword evidence="5 12" id="KW-0436">Ligase</keyword>
<dbReference type="Pfam" id="PF09334">
    <property type="entry name" value="tRNA-synt_1g"/>
    <property type="match status" value="1"/>
</dbReference>
<comment type="catalytic activity">
    <reaction evidence="11">
        <text>tRNA(Met) + L-methionine + ATP = L-methionyl-tRNA(Met) + AMP + diphosphate</text>
        <dbReference type="Rhea" id="RHEA:13481"/>
        <dbReference type="Rhea" id="RHEA-COMP:9667"/>
        <dbReference type="Rhea" id="RHEA-COMP:9698"/>
        <dbReference type="ChEBI" id="CHEBI:30616"/>
        <dbReference type="ChEBI" id="CHEBI:33019"/>
        <dbReference type="ChEBI" id="CHEBI:57844"/>
        <dbReference type="ChEBI" id="CHEBI:78442"/>
        <dbReference type="ChEBI" id="CHEBI:78530"/>
        <dbReference type="ChEBI" id="CHEBI:456215"/>
        <dbReference type="EC" id="6.1.1.10"/>
    </reaction>
</comment>
<evidence type="ECO:0000256" key="4">
    <source>
        <dbReference type="ARBA" id="ARBA00022490"/>
    </source>
</evidence>
<dbReference type="SUPFAM" id="SSF47323">
    <property type="entry name" value="Anticodon-binding domain of a subclass of class I aminoacyl-tRNA synthetases"/>
    <property type="match status" value="1"/>
</dbReference>
<dbReference type="PANTHER" id="PTHR45765:SF1">
    <property type="entry name" value="METHIONINE--TRNA LIGASE, CYTOPLASMIC"/>
    <property type="match status" value="1"/>
</dbReference>
<dbReference type="SUPFAM" id="SSF57770">
    <property type="entry name" value="Methionyl-tRNA synthetase (MetRS), Zn-domain"/>
    <property type="match status" value="1"/>
</dbReference>
<keyword evidence="8 12" id="KW-0648">Protein biosynthesis</keyword>
<dbReference type="SUPFAM" id="SSF47060">
    <property type="entry name" value="S15/NS1 RNA-binding domain"/>
    <property type="match status" value="1"/>
</dbReference>
<dbReference type="FunFam" id="1.10.730.10:FF:000037">
    <property type="entry name" value="Methionyl-tRNA synthetase"/>
    <property type="match status" value="1"/>
</dbReference>
<evidence type="ECO:0000256" key="9">
    <source>
        <dbReference type="ARBA" id="ARBA00023146"/>
    </source>
</evidence>
<keyword evidence="17" id="KW-1185">Reference proteome</keyword>
<evidence type="ECO:0000259" key="15">
    <source>
        <dbReference type="PROSITE" id="PS51185"/>
    </source>
</evidence>
<keyword evidence="7 12" id="KW-0067">ATP-binding</keyword>
<evidence type="ECO:0000256" key="3">
    <source>
        <dbReference type="ARBA" id="ARBA00012838"/>
    </source>
</evidence>
<dbReference type="InterPro" id="IPR015413">
    <property type="entry name" value="Methionyl/Leucyl_tRNA_Synth"/>
</dbReference>
<dbReference type="AlphaFoldDB" id="A0A8H5HY94"/>
<evidence type="ECO:0000256" key="10">
    <source>
        <dbReference type="ARBA" id="ARBA00030904"/>
    </source>
</evidence>
<dbReference type="Gene3D" id="1.10.287.10">
    <property type="entry name" value="S15/NS1, RNA-binding"/>
    <property type="match status" value="1"/>
</dbReference>
<proteinExistence type="inferred from homology"/>
<dbReference type="InterPro" id="IPR014758">
    <property type="entry name" value="Met-tRNA_synth"/>
</dbReference>
<evidence type="ECO:0000313" key="17">
    <source>
        <dbReference type="Proteomes" id="UP000518752"/>
    </source>
</evidence>
<feature type="domain" description="WHEP-TRS" evidence="15">
    <location>
        <begin position="556"/>
        <end position="607"/>
    </location>
</feature>
<dbReference type="Proteomes" id="UP000518752">
    <property type="component" value="Unassembled WGS sequence"/>
</dbReference>
<dbReference type="EMBL" id="JAACJN010000009">
    <property type="protein sequence ID" value="KAF5391571.1"/>
    <property type="molecule type" value="Genomic_DNA"/>
</dbReference>
<dbReference type="GO" id="GO:0036464">
    <property type="term" value="C:cytoplasmic ribonucleoprotein granule"/>
    <property type="evidence" value="ECO:0007669"/>
    <property type="project" value="UniProtKB-ARBA"/>
</dbReference>
<dbReference type="CDD" id="cd07957">
    <property type="entry name" value="Anticodon_Ia_Met"/>
    <property type="match status" value="1"/>
</dbReference>
<dbReference type="Gene3D" id="1.10.730.10">
    <property type="entry name" value="Isoleucyl-tRNA Synthetase, Domain 1"/>
    <property type="match status" value="1"/>
</dbReference>
<dbReference type="PRINTS" id="PR01041">
    <property type="entry name" value="TRNASYNTHMET"/>
</dbReference>
<dbReference type="GO" id="GO:0006431">
    <property type="term" value="P:methionyl-tRNA aminoacylation"/>
    <property type="evidence" value="ECO:0007669"/>
    <property type="project" value="InterPro"/>
</dbReference>
<feature type="compositionally biased region" description="Low complexity" evidence="14">
    <location>
        <begin position="522"/>
        <end position="535"/>
    </location>
</feature>
<dbReference type="GO" id="GO:0005524">
    <property type="term" value="F:ATP binding"/>
    <property type="evidence" value="ECO:0007669"/>
    <property type="project" value="UniProtKB-KW"/>
</dbReference>
<protein>
    <recommendedName>
        <fullName evidence="3">methionine--tRNA ligase</fullName>
        <ecNumber evidence="3">6.1.1.10</ecNumber>
    </recommendedName>
    <alternativeName>
        <fullName evidence="10">Methionyl-tRNA synthetase</fullName>
    </alternativeName>
</protein>
<dbReference type="InterPro" id="IPR014729">
    <property type="entry name" value="Rossmann-like_a/b/a_fold"/>
</dbReference>
<dbReference type="InterPro" id="IPR000738">
    <property type="entry name" value="WHEP-TRS_dom"/>
</dbReference>
<name>A0A8H5HY94_9AGAR</name>
<dbReference type="InterPro" id="IPR033911">
    <property type="entry name" value="MetRS_core"/>
</dbReference>
<comment type="subcellular location">
    <subcellularLocation>
        <location evidence="1">Cytoplasm</location>
    </subcellularLocation>
</comment>
<feature type="coiled-coil region" evidence="13">
    <location>
        <begin position="580"/>
        <end position="607"/>
    </location>
</feature>
<dbReference type="OrthoDB" id="5844513at2759"/>
<dbReference type="SUPFAM" id="SSF52374">
    <property type="entry name" value="Nucleotidylyl transferase"/>
    <property type="match status" value="1"/>
</dbReference>
<feature type="region of interest" description="Disordered" evidence="14">
    <location>
        <begin position="519"/>
        <end position="543"/>
    </location>
</feature>
<evidence type="ECO:0000256" key="13">
    <source>
        <dbReference type="SAM" id="Coils"/>
    </source>
</evidence>
<dbReference type="EC" id="6.1.1.10" evidence="3"/>
<sequence>MLHKETYEWFDIGFDHFGRTSTPLHTEICQEIYKNLGENDYLETQSKDQTYCEGCQRFLADRFVEGICPHCGFEDARGDQCDFCSRTLDAIELIKPRCLVNKTHNVVARTSTHMYVKLDALQPRTEEWIKSSARRGKWSPNSVINSDGEIIDARMKAGLVPAPLTRDLVWGVPVPPLGRPDDNVMTSKVLYVWYDAPIGYPSITANYTPEWKKWWFNPKDVHLYQFMGKDNVYFHTVYFPSIQLGDKRNWTSLYHLSTTEYLNYEGGKFSKSRNRGVFGPQAKETGIPSSVWRYYLLSTRPESADAMFSWNDCITANNNVLLNKCVPEFLHVMALSFTYEPGSFGNFVNRVLKFISSQYQSIIPDSGDEPGPLSPNDEHDSAFVSDVNRLLQEYIDAMDAVKLRQGLQTVMAISQQGNGYLQSSGLNKALMVSDPKRCAQVVSRAINLIYVLSALTYPYMPAISAGMLNQLNAPARAVPDVLGTDILAGHTIGTPEHLFKKIDEGMADKFKAQFGGNEVKVTSPEAPPATTTTAKPKAKGKKDVAAPVYTGEMTPEMKSKEEEITKQGDVIRTLKAQTKTAETEAQVKQEVETLKKLKAELSQLQNL</sequence>
<evidence type="ECO:0000313" key="16">
    <source>
        <dbReference type="EMBL" id="KAF5391571.1"/>
    </source>
</evidence>
<keyword evidence="9 12" id="KW-0030">Aminoacyl-tRNA synthetase</keyword>
<evidence type="ECO:0000256" key="14">
    <source>
        <dbReference type="SAM" id="MobiDB-lite"/>
    </source>
</evidence>
<dbReference type="PANTHER" id="PTHR45765">
    <property type="entry name" value="METHIONINE--TRNA LIGASE"/>
    <property type="match status" value="1"/>
</dbReference>
<comment type="similarity">
    <text evidence="2 12">Belongs to the class-I aminoacyl-tRNA synthetase family.</text>
</comment>
<dbReference type="Pfam" id="PF19303">
    <property type="entry name" value="Anticodon_3"/>
    <property type="match status" value="1"/>
</dbReference>
<dbReference type="GO" id="GO:0017102">
    <property type="term" value="C:methionyl glutamyl tRNA synthetase complex"/>
    <property type="evidence" value="ECO:0007669"/>
    <property type="project" value="UniProtKB-ARBA"/>
</dbReference>
<dbReference type="FunFam" id="2.20.28.20:FF:000001">
    <property type="entry name" value="Methionine--tRNA ligase"/>
    <property type="match status" value="1"/>
</dbReference>
<dbReference type="InterPro" id="IPR023458">
    <property type="entry name" value="Met-tRNA_ligase_1"/>
</dbReference>
<dbReference type="PROSITE" id="PS51185">
    <property type="entry name" value="WHEP_TRS_2"/>
    <property type="match status" value="1"/>
</dbReference>
<dbReference type="CDD" id="cd01200">
    <property type="entry name" value="WHEPGMRS_RNA"/>
    <property type="match status" value="1"/>
</dbReference>
<dbReference type="GO" id="GO:0017101">
    <property type="term" value="C:aminoacyl-tRNA synthetase multienzyme complex"/>
    <property type="evidence" value="ECO:0007669"/>
    <property type="project" value="TreeGrafter"/>
</dbReference>
<evidence type="ECO:0000256" key="6">
    <source>
        <dbReference type="ARBA" id="ARBA00022741"/>
    </source>
</evidence>
<keyword evidence="13" id="KW-0175">Coiled coil</keyword>
<evidence type="ECO:0000256" key="12">
    <source>
        <dbReference type="RuleBase" id="RU363039"/>
    </source>
</evidence>
<gene>
    <name evidence="16" type="ORF">D9757_002381</name>
</gene>
<dbReference type="GO" id="GO:0005829">
    <property type="term" value="C:cytosol"/>
    <property type="evidence" value="ECO:0007669"/>
    <property type="project" value="TreeGrafter"/>
</dbReference>
<evidence type="ECO:0000256" key="1">
    <source>
        <dbReference type="ARBA" id="ARBA00004496"/>
    </source>
</evidence>